<evidence type="ECO:0000259" key="13">
    <source>
        <dbReference type="PROSITE" id="PS50146"/>
    </source>
</evidence>
<dbReference type="InterPro" id="IPR001206">
    <property type="entry name" value="Diacylglycerol_kinase_cat_dom"/>
</dbReference>
<dbReference type="EMBL" id="UPTC01000044">
    <property type="protein sequence ID" value="VBB25822.1"/>
    <property type="molecule type" value="Genomic_DNA"/>
</dbReference>
<dbReference type="InterPro" id="IPR045363">
    <property type="entry name" value="CERK_C"/>
</dbReference>
<dbReference type="InterPro" id="IPR005719">
    <property type="entry name" value="Dihydroorotate_DH_2"/>
</dbReference>
<keyword evidence="10" id="KW-0472">Membrane</keyword>
<evidence type="ECO:0000256" key="7">
    <source>
        <dbReference type="ARBA" id="ARBA00022630"/>
    </source>
</evidence>
<dbReference type="GO" id="GO:0106430">
    <property type="term" value="F:dihydroorotate dehydrogenase (quinone) activity"/>
    <property type="evidence" value="ECO:0007669"/>
    <property type="project" value="UniProtKB-EC"/>
</dbReference>
<dbReference type="GO" id="GO:0006207">
    <property type="term" value="P:'de novo' pyrimidine nucleobase biosynthetic process"/>
    <property type="evidence" value="ECO:0007669"/>
    <property type="project" value="InterPro"/>
</dbReference>
<sequence>MNKSIGKRAPQRTDEDIAAGSADVGGVDNSPDQAIKKRNWILKKDLCSRTMLKKELSKGGNNATNGSTGTLMVADIRSTDGKYHRMVLDRSRKIIKFTITGGDEEKQQSMSKDLNELICVRGTPITMRRGLPSDLNKNAKQVDTPNHLYFYFAEKRRKRHWRIRTVTALFTTTTDKKLWLDVLDSSLHELEQRPKTLLIFVNPFGGKGKAKKIYSDQVAKILEMADIQCDVVMTQRANHAFDYLKQLDCSQWEKIDGVVSVGGDGLFNECLSAIVCRTQEEIGKDISDVNIDVLKTPRMRFGIIGAGSANSIVSSVHGTDDCPTAAIHIALGSTCSVDVCTVHRGDDLMRISANAVSYGWLGDVLADSERYRWMGPLRYQYSALRTTVRNPAYFGRVSFSLIPEAAEKNDLSLLPKCTNPCSICNKNVEADKNYPFHLQTEFCHIICCVVPCVSPFTPYGLAPFTGIGDGSMDLALIPRISRCSNLSFIRKVAMNGPKSVLSMGNKLNVFRVSRWAFTPASLLEHVNTNESFDSTNAQGSWNLDGALYDITRFETYNIYVVSDLHTVFAVLFLMNRFFATYYATGFQQSGVKVLRDFSWSAKVNLKFDIHLLAGDCDTALENLKPIVVLTLHFIEGSTKTYEFTEEEKESSRNLIRSGMYSKLPPGYITKSTTIILSSSTLLYGLIEYITGNEVFQRKQLIPLLNCIRRPELTAQFNIYLAKYRLLPLFSHSYREYPELNCDVMNMHFRNPIGLAAGFDKDAEAIKGLRKSGFGFIEVGTVTPLPQKDDSDFVVKPLFRDEGYVSRGKFKSAGLDTVYLFVKKAYERNSDVPLGVNIGRNTRFDGLKADYSLGAYHFAPFSNYLVVNFGGQSGLETISDMDIALQGVSSAINQIVRAGEPPPKILIKIPPDLSIVDLKKIIKIALNKRYSVDGMIISNSTTSYPENLHTVVLENGFLSGKPLRDISTNCIRNVYSLSHGKIPIIGCGGISSGEDAYEKIRAGASFPIIGRIKRELLECLARDGFRNISEAVGADHRK</sequence>
<keyword evidence="8" id="KW-0288">FMN</keyword>
<evidence type="ECO:0000256" key="10">
    <source>
        <dbReference type="ARBA" id="ARBA00023136"/>
    </source>
</evidence>
<dbReference type="InterPro" id="IPR017438">
    <property type="entry name" value="ATP-NAD_kinase_N"/>
</dbReference>
<evidence type="ECO:0000256" key="12">
    <source>
        <dbReference type="SAM" id="MobiDB-lite"/>
    </source>
</evidence>
<dbReference type="SUPFAM" id="SSF111331">
    <property type="entry name" value="NAD kinase/diacylglycerol kinase-like"/>
    <property type="match status" value="1"/>
</dbReference>
<dbReference type="InterPro" id="IPR013785">
    <property type="entry name" value="Aldolase_TIM"/>
</dbReference>
<dbReference type="PANTHER" id="PTHR48109:SF4">
    <property type="entry name" value="DIHYDROOROTATE DEHYDROGENASE (QUINONE), MITOCHONDRIAL"/>
    <property type="match status" value="1"/>
</dbReference>
<comment type="subcellular location">
    <subcellularLocation>
        <location evidence="2">Membrane</location>
    </subcellularLocation>
</comment>
<dbReference type="PANTHER" id="PTHR48109">
    <property type="entry name" value="DIHYDROOROTATE DEHYDROGENASE (QUINONE), MITOCHONDRIAL-RELATED"/>
    <property type="match status" value="1"/>
</dbReference>
<dbReference type="GO" id="GO:0016301">
    <property type="term" value="F:kinase activity"/>
    <property type="evidence" value="ECO:0007669"/>
    <property type="project" value="InterPro"/>
</dbReference>
<dbReference type="SMART" id="SM00046">
    <property type="entry name" value="DAGKc"/>
    <property type="match status" value="1"/>
</dbReference>
<keyword evidence="9" id="KW-0560">Oxidoreductase</keyword>
<feature type="region of interest" description="Disordered" evidence="12">
    <location>
        <begin position="1"/>
        <end position="30"/>
    </location>
</feature>
<evidence type="ECO:0000256" key="6">
    <source>
        <dbReference type="ARBA" id="ARBA00017599"/>
    </source>
</evidence>
<dbReference type="InterPro" id="IPR050074">
    <property type="entry name" value="DHO_dehydrogenase"/>
</dbReference>
<accession>A0A498RYC7</accession>
<comment type="catalytic activity">
    <reaction evidence="11">
        <text>(S)-dihydroorotate + a quinone = orotate + a quinol</text>
        <dbReference type="Rhea" id="RHEA:30187"/>
        <dbReference type="ChEBI" id="CHEBI:24646"/>
        <dbReference type="ChEBI" id="CHEBI:30839"/>
        <dbReference type="ChEBI" id="CHEBI:30864"/>
        <dbReference type="ChEBI" id="CHEBI:132124"/>
        <dbReference type="EC" id="1.3.5.2"/>
    </reaction>
</comment>
<keyword evidence="15" id="KW-1185">Reference proteome</keyword>
<dbReference type="CDD" id="cd04738">
    <property type="entry name" value="DHOD_2_like"/>
    <property type="match status" value="1"/>
</dbReference>
<dbReference type="EC" id="1.3.5.2" evidence="5"/>
<dbReference type="Proteomes" id="UP000276991">
    <property type="component" value="Unassembled WGS sequence"/>
</dbReference>
<dbReference type="Gene3D" id="2.60.200.40">
    <property type="match status" value="1"/>
</dbReference>
<dbReference type="PROSITE" id="PS50146">
    <property type="entry name" value="DAGK"/>
    <property type="match status" value="1"/>
</dbReference>
<dbReference type="AlphaFoldDB" id="A0A498RYC7"/>
<dbReference type="NCBIfam" id="TIGR01036">
    <property type="entry name" value="pyrD_sub2"/>
    <property type="match status" value="1"/>
</dbReference>
<dbReference type="Pfam" id="PF01180">
    <property type="entry name" value="DHO_dh"/>
    <property type="match status" value="1"/>
</dbReference>
<comment type="cofactor">
    <cofactor evidence="1">
        <name>FMN</name>
        <dbReference type="ChEBI" id="CHEBI:58210"/>
    </cofactor>
</comment>
<gene>
    <name evidence="14" type="ORF">NAV_LOCUS652</name>
</gene>
<dbReference type="STRING" id="6277.A0A498RYC7"/>
<name>A0A498RYC7_ACAVI</name>
<evidence type="ECO:0000313" key="14">
    <source>
        <dbReference type="EMBL" id="VBB25822.1"/>
    </source>
</evidence>
<organism evidence="14 15">
    <name type="scientific">Acanthocheilonema viteae</name>
    <name type="common">Filarial nematode worm</name>
    <name type="synonym">Dipetalonema viteae</name>
    <dbReference type="NCBI Taxonomy" id="6277"/>
    <lineage>
        <taxon>Eukaryota</taxon>
        <taxon>Metazoa</taxon>
        <taxon>Ecdysozoa</taxon>
        <taxon>Nematoda</taxon>
        <taxon>Chromadorea</taxon>
        <taxon>Rhabditida</taxon>
        <taxon>Spirurina</taxon>
        <taxon>Spiruromorpha</taxon>
        <taxon>Filarioidea</taxon>
        <taxon>Onchocercidae</taxon>
        <taxon>Acanthocheilonema</taxon>
    </lineage>
</organism>
<dbReference type="SUPFAM" id="SSF51395">
    <property type="entry name" value="FMN-linked oxidoreductases"/>
    <property type="match status" value="1"/>
</dbReference>
<dbReference type="Pfam" id="PF00781">
    <property type="entry name" value="DAGK_cat"/>
    <property type="match status" value="1"/>
</dbReference>
<dbReference type="Pfam" id="PF19280">
    <property type="entry name" value="CERK_C"/>
    <property type="match status" value="1"/>
</dbReference>
<dbReference type="Gene3D" id="3.40.50.10330">
    <property type="entry name" value="Probable inorganic polyphosphate/atp-NAD kinase, domain 1"/>
    <property type="match status" value="1"/>
</dbReference>
<protein>
    <recommendedName>
        <fullName evidence="6">Dihydroorotate dehydrogenase (quinone), mitochondrial</fullName>
        <ecNumber evidence="5">1.3.5.2</ecNumber>
    </recommendedName>
</protein>
<dbReference type="InterPro" id="IPR001295">
    <property type="entry name" value="Dihydroorotate_DH_CS"/>
</dbReference>
<comment type="similarity">
    <text evidence="4">Belongs to the dihydroorotate dehydrogenase family. Type 2 subfamily.</text>
</comment>
<dbReference type="PROSITE" id="PS00912">
    <property type="entry name" value="DHODEHASE_2"/>
    <property type="match status" value="1"/>
</dbReference>
<feature type="compositionally biased region" description="Basic residues" evidence="12">
    <location>
        <begin position="1"/>
        <end position="10"/>
    </location>
</feature>
<dbReference type="UniPathway" id="UPA00070">
    <property type="reaction ID" value="UER00946"/>
</dbReference>
<evidence type="ECO:0000256" key="5">
    <source>
        <dbReference type="ARBA" id="ARBA00012791"/>
    </source>
</evidence>
<evidence type="ECO:0000256" key="9">
    <source>
        <dbReference type="ARBA" id="ARBA00023002"/>
    </source>
</evidence>
<evidence type="ECO:0000256" key="1">
    <source>
        <dbReference type="ARBA" id="ARBA00001917"/>
    </source>
</evidence>
<proteinExistence type="inferred from homology"/>
<dbReference type="GO" id="GO:0005743">
    <property type="term" value="C:mitochondrial inner membrane"/>
    <property type="evidence" value="ECO:0007669"/>
    <property type="project" value="TreeGrafter"/>
</dbReference>
<evidence type="ECO:0000256" key="4">
    <source>
        <dbReference type="ARBA" id="ARBA00005359"/>
    </source>
</evidence>
<evidence type="ECO:0000256" key="8">
    <source>
        <dbReference type="ARBA" id="ARBA00022643"/>
    </source>
</evidence>
<dbReference type="Gene3D" id="3.20.20.70">
    <property type="entry name" value="Aldolase class I"/>
    <property type="match status" value="1"/>
</dbReference>
<evidence type="ECO:0000256" key="11">
    <source>
        <dbReference type="ARBA" id="ARBA00048639"/>
    </source>
</evidence>
<keyword evidence="7" id="KW-0285">Flavoprotein</keyword>
<evidence type="ECO:0000313" key="15">
    <source>
        <dbReference type="Proteomes" id="UP000276991"/>
    </source>
</evidence>
<comment type="pathway">
    <text evidence="3">Pyrimidine metabolism; UMP biosynthesis via de novo pathway; orotate from (S)-dihydroorotate (quinone route): step 1/1.</text>
</comment>
<reference evidence="14 15" key="1">
    <citation type="submission" date="2018-08" db="EMBL/GenBank/DDBJ databases">
        <authorList>
            <person name="Laetsch R D."/>
            <person name="Stevens L."/>
            <person name="Kumar S."/>
            <person name="Blaxter L. M."/>
        </authorList>
    </citation>
    <scope>NUCLEOTIDE SEQUENCE [LARGE SCALE GENOMIC DNA]</scope>
</reference>
<evidence type="ECO:0000256" key="2">
    <source>
        <dbReference type="ARBA" id="ARBA00004370"/>
    </source>
</evidence>
<feature type="domain" description="DAGKc" evidence="13">
    <location>
        <begin position="192"/>
        <end position="345"/>
    </location>
</feature>
<dbReference type="GO" id="GO:0044205">
    <property type="term" value="P:'de novo' UMP biosynthetic process"/>
    <property type="evidence" value="ECO:0007669"/>
    <property type="project" value="UniProtKB-UniPathway"/>
</dbReference>
<dbReference type="InterPro" id="IPR016064">
    <property type="entry name" value="NAD/diacylglycerol_kinase_sf"/>
</dbReference>
<dbReference type="InterPro" id="IPR005720">
    <property type="entry name" value="Dihydroorotate_DH_cat"/>
</dbReference>
<dbReference type="OrthoDB" id="530923at2759"/>
<evidence type="ECO:0000256" key="3">
    <source>
        <dbReference type="ARBA" id="ARBA00005161"/>
    </source>
</evidence>